<gene>
    <name evidence="5" type="primary">gpmA_1</name>
    <name evidence="5" type="ORF">RS82_01305</name>
</gene>
<dbReference type="GO" id="GO:0006096">
    <property type="term" value="P:glycolytic process"/>
    <property type="evidence" value="ECO:0007669"/>
    <property type="project" value="UniProtKB-KW"/>
</dbReference>
<evidence type="ECO:0000256" key="1">
    <source>
        <dbReference type="ARBA" id="ARBA00006717"/>
    </source>
</evidence>
<name>A0A0M2HH53_MICTR</name>
<keyword evidence="3" id="KW-0324">Glycolysis</keyword>
<dbReference type="OrthoDB" id="5449373at2"/>
<dbReference type="Pfam" id="PF00300">
    <property type="entry name" value="His_Phos_1"/>
    <property type="match status" value="1"/>
</dbReference>
<comment type="similarity">
    <text evidence="1">Belongs to the phosphoglycerate mutase family. BPG-dependent PGAM subfamily.</text>
</comment>
<dbReference type="EC" id="5.4.2.11" evidence="2"/>
<organism evidence="5 6">
    <name type="scientific">Microbacterium trichothecenolyticum</name>
    <name type="common">Aureobacterium trichothecenolyticum</name>
    <dbReference type="NCBI Taxonomy" id="69370"/>
    <lineage>
        <taxon>Bacteria</taxon>
        <taxon>Bacillati</taxon>
        <taxon>Actinomycetota</taxon>
        <taxon>Actinomycetes</taxon>
        <taxon>Micrococcales</taxon>
        <taxon>Microbacteriaceae</taxon>
        <taxon>Microbacterium</taxon>
    </lineage>
</organism>
<proteinExistence type="inferred from homology"/>
<dbReference type="InterPro" id="IPR029033">
    <property type="entry name" value="His_PPase_superfam"/>
</dbReference>
<evidence type="ECO:0000256" key="4">
    <source>
        <dbReference type="ARBA" id="ARBA00023235"/>
    </source>
</evidence>
<reference evidence="5 6" key="1">
    <citation type="submission" date="2015-02" db="EMBL/GenBank/DDBJ databases">
        <title>Draft genome sequences of ten Microbacterium spp. with emphasis on heavy metal contaminated environments.</title>
        <authorList>
            <person name="Corretto E."/>
        </authorList>
    </citation>
    <scope>NUCLEOTIDE SEQUENCE [LARGE SCALE GENOMIC DNA]</scope>
    <source>
        <strain evidence="5 6">DSM 8608</strain>
    </source>
</reference>
<keyword evidence="6" id="KW-1185">Reference proteome</keyword>
<dbReference type="SUPFAM" id="SSF53254">
    <property type="entry name" value="Phosphoglycerate mutase-like"/>
    <property type="match status" value="1"/>
</dbReference>
<dbReference type="Gene3D" id="3.40.50.1240">
    <property type="entry name" value="Phosphoglycerate mutase-like"/>
    <property type="match status" value="1"/>
</dbReference>
<dbReference type="AlphaFoldDB" id="A0A0M2HH53"/>
<dbReference type="InterPro" id="IPR001345">
    <property type="entry name" value="PG/BPGM_mutase_AS"/>
</dbReference>
<dbReference type="Proteomes" id="UP000034098">
    <property type="component" value="Unassembled WGS sequence"/>
</dbReference>
<dbReference type="RefSeq" id="WP_045297767.1">
    <property type="nucleotide sequence ID" value="NZ_JYJA01000030.1"/>
</dbReference>
<dbReference type="InterPro" id="IPR005952">
    <property type="entry name" value="Phosphogly_mut1"/>
</dbReference>
<dbReference type="EMBL" id="JYJA01000030">
    <property type="protein sequence ID" value="KJL43610.1"/>
    <property type="molecule type" value="Genomic_DNA"/>
</dbReference>
<keyword evidence="4 5" id="KW-0413">Isomerase</keyword>
<dbReference type="SMART" id="SM00855">
    <property type="entry name" value="PGAM"/>
    <property type="match status" value="1"/>
</dbReference>
<comment type="caution">
    <text evidence="5">The sequence shown here is derived from an EMBL/GenBank/DDBJ whole genome shotgun (WGS) entry which is preliminary data.</text>
</comment>
<protein>
    <recommendedName>
        <fullName evidence="2">phosphoglycerate mutase (2,3-diphosphoglycerate-dependent)</fullName>
        <ecNumber evidence="2">5.4.2.11</ecNumber>
    </recommendedName>
</protein>
<dbReference type="PROSITE" id="PS00175">
    <property type="entry name" value="PG_MUTASE"/>
    <property type="match status" value="1"/>
</dbReference>
<dbReference type="CDD" id="cd07067">
    <property type="entry name" value="HP_PGM_like"/>
    <property type="match status" value="1"/>
</dbReference>
<evidence type="ECO:0000256" key="2">
    <source>
        <dbReference type="ARBA" id="ARBA00012028"/>
    </source>
</evidence>
<accession>A0A0M2HH53</accession>
<sequence>MAVRELWLIRHGESIGNVAATRAEIEGLDAIPLDVRDADVPLSPTGQEQAAALGGWLSHHLDDIDLYGVSPYVRARETLAIALGEGSAGRTIFVDERLRDRELGILDLLTRQGVARLHPEEFSRRRHLGKFYHRPPGGESWADVALRLRSFLRETLEGGPETAMLVVHDAVVMLLLYILLPLGEGELLGFADDHTVLNASITHLIRTEAGWELAAFSDVAHLEREGADVTAHPGDPDVQPR</sequence>
<dbReference type="PANTHER" id="PTHR11931">
    <property type="entry name" value="PHOSPHOGLYCERATE MUTASE"/>
    <property type="match status" value="1"/>
</dbReference>
<dbReference type="GO" id="GO:0004619">
    <property type="term" value="F:phosphoglycerate mutase activity"/>
    <property type="evidence" value="ECO:0007669"/>
    <property type="project" value="UniProtKB-EC"/>
</dbReference>
<evidence type="ECO:0000313" key="6">
    <source>
        <dbReference type="Proteomes" id="UP000034098"/>
    </source>
</evidence>
<dbReference type="PATRIC" id="fig|69370.6.peg.1340"/>
<dbReference type="InterPro" id="IPR013078">
    <property type="entry name" value="His_Pase_superF_clade-1"/>
</dbReference>
<evidence type="ECO:0000313" key="5">
    <source>
        <dbReference type="EMBL" id="KJL43610.1"/>
    </source>
</evidence>
<evidence type="ECO:0000256" key="3">
    <source>
        <dbReference type="ARBA" id="ARBA00023152"/>
    </source>
</evidence>